<comment type="caution">
    <text evidence="1">The sequence shown here is derived from an EMBL/GenBank/DDBJ whole genome shotgun (WGS) entry which is preliminary data.</text>
</comment>
<evidence type="ECO:0008006" key="3">
    <source>
        <dbReference type="Google" id="ProtNLM"/>
    </source>
</evidence>
<dbReference type="GeneID" id="64695625"/>
<organism evidence="1 2">
    <name type="scientific">Suillus discolor</name>
    <dbReference type="NCBI Taxonomy" id="1912936"/>
    <lineage>
        <taxon>Eukaryota</taxon>
        <taxon>Fungi</taxon>
        <taxon>Dikarya</taxon>
        <taxon>Basidiomycota</taxon>
        <taxon>Agaricomycotina</taxon>
        <taxon>Agaricomycetes</taxon>
        <taxon>Agaricomycetidae</taxon>
        <taxon>Boletales</taxon>
        <taxon>Suillineae</taxon>
        <taxon>Suillaceae</taxon>
        <taxon>Suillus</taxon>
    </lineage>
</organism>
<dbReference type="EMBL" id="JABBWM010000008">
    <property type="protein sequence ID" value="KAG2115321.1"/>
    <property type="molecule type" value="Genomic_DNA"/>
</dbReference>
<name>A0A9P7JXL7_9AGAM</name>
<evidence type="ECO:0000313" key="1">
    <source>
        <dbReference type="EMBL" id="KAG2115321.1"/>
    </source>
</evidence>
<evidence type="ECO:0000313" key="2">
    <source>
        <dbReference type="Proteomes" id="UP000823399"/>
    </source>
</evidence>
<protein>
    <recommendedName>
        <fullName evidence="3">F-box domain-containing protein</fullName>
    </recommendedName>
</protein>
<dbReference type="Proteomes" id="UP000823399">
    <property type="component" value="Unassembled WGS sequence"/>
</dbReference>
<dbReference type="OrthoDB" id="2637587at2759"/>
<reference evidence="1" key="1">
    <citation type="journal article" date="2020" name="New Phytol.">
        <title>Comparative genomics reveals dynamic genome evolution in host specialist ectomycorrhizal fungi.</title>
        <authorList>
            <person name="Lofgren L.A."/>
            <person name="Nguyen N.H."/>
            <person name="Vilgalys R."/>
            <person name="Ruytinx J."/>
            <person name="Liao H.L."/>
            <person name="Branco S."/>
            <person name="Kuo A."/>
            <person name="LaButti K."/>
            <person name="Lipzen A."/>
            <person name="Andreopoulos W."/>
            <person name="Pangilinan J."/>
            <person name="Riley R."/>
            <person name="Hundley H."/>
            <person name="Na H."/>
            <person name="Barry K."/>
            <person name="Grigoriev I.V."/>
            <person name="Stajich J.E."/>
            <person name="Kennedy P.G."/>
        </authorList>
    </citation>
    <scope>NUCLEOTIDE SEQUENCE</scope>
    <source>
        <strain evidence="1">FC423</strain>
    </source>
</reference>
<keyword evidence="2" id="KW-1185">Reference proteome</keyword>
<dbReference type="AlphaFoldDB" id="A0A9P7JXL7"/>
<proteinExistence type="predicted"/>
<gene>
    <name evidence="1" type="ORF">F5147DRAFT_649694</name>
</gene>
<sequence>MDTSQTFTCSLSPVRVISHAKSRSLLLDPVISKRKAADDILDTSVLPFEKRCKFPARRLKRKAGNTALHVSLPPSFRICVLSRSYAIADINAHSTSEENRRSTNRVLSHGTSSPIASLSGRAIIPLIISYWPFPNELVLMIFVYLPARDLRLMTQVSCLSRDLAMPLYFHSVGLSVEQKWLQINAQTCLALPLYSQMASFCTPRFLCCDLIGTSARDLTALQIFLESLMGIQSRPISLVICFDAPPRVDLASLFQVIKNLGCSSFTYSSSDSEQLRTIVPTPVPGSDPGVNIGQVWIHLGQTSVPLELQNHSSQKLRSHTSQQTSNSHLHELTVLGGPSWYLVPLLAAIHPATCIQNLNLQFEEDSTSNHFSAVLDVTQHFTSIHALQLSFFDASHNVNHYDVPCDEHCTVPAKQLTVSVHGPDLDDLLIRCHPWLDTFHELESVGIQAKHTSSSEMLTVLYSHLGNPFQLKINTAVL</sequence>
<dbReference type="RefSeq" id="XP_041297038.1">
    <property type="nucleotide sequence ID" value="XM_041433366.1"/>
</dbReference>
<accession>A0A9P7JXL7</accession>